<protein>
    <submittedName>
        <fullName evidence="1">Protein phosphatase CheZ</fullName>
    </submittedName>
</protein>
<organism evidence="1 2">
    <name type="scientific">Denitrobaculum tricleocarpae</name>
    <dbReference type="NCBI Taxonomy" id="2591009"/>
    <lineage>
        <taxon>Bacteria</taxon>
        <taxon>Pseudomonadati</taxon>
        <taxon>Pseudomonadota</taxon>
        <taxon>Alphaproteobacteria</taxon>
        <taxon>Rhodospirillales</taxon>
        <taxon>Rhodospirillaceae</taxon>
        <taxon>Denitrobaculum</taxon>
    </lineage>
</organism>
<reference evidence="1 2" key="1">
    <citation type="submission" date="2019-06" db="EMBL/GenBank/DDBJ databases">
        <title>Whole genome sequence for Rhodospirillaceae sp. R148.</title>
        <authorList>
            <person name="Wang G."/>
        </authorList>
    </citation>
    <scope>NUCLEOTIDE SEQUENCE [LARGE SCALE GENOMIC DNA]</scope>
    <source>
        <strain evidence="1 2">R148</strain>
    </source>
</reference>
<comment type="caution">
    <text evidence="1">The sequence shown here is derived from an EMBL/GenBank/DDBJ whole genome shotgun (WGS) entry which is preliminary data.</text>
</comment>
<dbReference type="AlphaFoldDB" id="A0A545TQC2"/>
<dbReference type="InterPro" id="IPR007439">
    <property type="entry name" value="Chemotax_Pase_CheZ"/>
</dbReference>
<gene>
    <name evidence="1" type="ORF">FKG95_16825</name>
</gene>
<evidence type="ECO:0000313" key="2">
    <source>
        <dbReference type="Proteomes" id="UP000315252"/>
    </source>
</evidence>
<name>A0A545TQC2_9PROT</name>
<keyword evidence="2" id="KW-1185">Reference proteome</keyword>
<dbReference type="SUPFAM" id="SSF75708">
    <property type="entry name" value="Chemotaxis phosphatase CheZ"/>
    <property type="match status" value="1"/>
</dbReference>
<dbReference type="GO" id="GO:0003824">
    <property type="term" value="F:catalytic activity"/>
    <property type="evidence" value="ECO:0007669"/>
    <property type="project" value="InterPro"/>
</dbReference>
<dbReference type="GO" id="GO:0050920">
    <property type="term" value="P:regulation of chemotaxis"/>
    <property type="evidence" value="ECO:0007669"/>
    <property type="project" value="InterPro"/>
</dbReference>
<dbReference type="Gene3D" id="1.10.287.500">
    <property type="entry name" value="Helix hairpin bin"/>
    <property type="match status" value="1"/>
</dbReference>
<proteinExistence type="predicted"/>
<accession>A0A545TQC2</accession>
<dbReference type="OrthoDB" id="7269965at2"/>
<evidence type="ECO:0000313" key="1">
    <source>
        <dbReference type="EMBL" id="TQV79311.1"/>
    </source>
</evidence>
<sequence>MSQSVPVKEFSAERELRLRQHSRLLNGKDGADGQALASVMAASDGSGVTNAEILEAIKELGEKLVVGAGVAPEDGLSPDDEKTALEEARDVRIEIAQMVRSIGRAKAEIASIKHPLASEGDDKVNRASSELDAIVLDTETATNKILAGNENIESAINKLNTTHHDDPDVQAMAEDVAFNVIEILEACNFQDITGQRITKVVNTLRYIEDRILAMISIWGVEAFSDLPVEVEDEREGDDALMNGPAIANEGISQDDIDALFD</sequence>
<dbReference type="Proteomes" id="UP000315252">
    <property type="component" value="Unassembled WGS sequence"/>
</dbReference>
<dbReference type="EMBL" id="VHSH01000005">
    <property type="protein sequence ID" value="TQV79311.1"/>
    <property type="molecule type" value="Genomic_DNA"/>
</dbReference>
<dbReference type="Pfam" id="PF04344">
    <property type="entry name" value="CheZ"/>
    <property type="match status" value="1"/>
</dbReference>
<dbReference type="RefSeq" id="WP_142897535.1">
    <property type="nucleotide sequence ID" value="NZ_ML660056.1"/>
</dbReference>
<dbReference type="GO" id="GO:0009288">
    <property type="term" value="C:bacterial-type flagellum"/>
    <property type="evidence" value="ECO:0007669"/>
    <property type="project" value="InterPro"/>
</dbReference>